<evidence type="ECO:0000313" key="1">
    <source>
        <dbReference type="EMBL" id="MFK2916151.1"/>
    </source>
</evidence>
<dbReference type="Proteomes" id="UP001620408">
    <property type="component" value="Unassembled WGS sequence"/>
</dbReference>
<comment type="caution">
    <text evidence="1">The sequence shown here is derived from an EMBL/GenBank/DDBJ whole genome shotgun (WGS) entry which is preliminary data.</text>
</comment>
<organism evidence="1 2">
    <name type="scientific">Dyella koreensis</name>
    <dbReference type="NCBI Taxonomy" id="311235"/>
    <lineage>
        <taxon>Bacteria</taxon>
        <taxon>Pseudomonadati</taxon>
        <taxon>Pseudomonadota</taxon>
        <taxon>Gammaproteobacteria</taxon>
        <taxon>Lysobacterales</taxon>
        <taxon>Rhodanobacteraceae</taxon>
        <taxon>Dyella</taxon>
    </lineage>
</organism>
<proteinExistence type="predicted"/>
<dbReference type="RefSeq" id="WP_379984809.1">
    <property type="nucleotide sequence ID" value="NZ_JADIKD010000006.1"/>
</dbReference>
<evidence type="ECO:0000313" key="2">
    <source>
        <dbReference type="Proteomes" id="UP001620408"/>
    </source>
</evidence>
<accession>A0ABW8K016</accession>
<gene>
    <name evidence="1" type="ORF">ISS97_02645</name>
</gene>
<reference evidence="1 2" key="1">
    <citation type="submission" date="2020-10" db="EMBL/GenBank/DDBJ databases">
        <title>Phylogeny of dyella-like bacteria.</title>
        <authorList>
            <person name="Fu J."/>
        </authorList>
    </citation>
    <scope>NUCLEOTIDE SEQUENCE [LARGE SCALE GENOMIC DNA]</scope>
    <source>
        <strain evidence="1 2">BB4</strain>
    </source>
</reference>
<dbReference type="EMBL" id="JADIKD010000006">
    <property type="protein sequence ID" value="MFK2916151.1"/>
    <property type="molecule type" value="Genomic_DNA"/>
</dbReference>
<protein>
    <submittedName>
        <fullName evidence="1">Uncharacterized protein</fullName>
    </submittedName>
</protein>
<keyword evidence="2" id="KW-1185">Reference proteome</keyword>
<sequence length="111" mass="11617">MLLRRFPRGFVLLLACLFGVLVTLAATAQSIGKLNQLSAASAISVSLEQADQDAPSDQDGSCTVDDQCLDDILVESSALLNWHVRAPSVAPAMDPVVDDGPFGLISPPPNA</sequence>
<name>A0ABW8K016_9GAMM</name>